<feature type="domain" description="N-acetyltransferase" evidence="1">
    <location>
        <begin position="37"/>
        <end position="196"/>
    </location>
</feature>
<dbReference type="KEGG" id="mgk:FSB76_06365"/>
<dbReference type="InterPro" id="IPR000182">
    <property type="entry name" value="GNAT_dom"/>
</dbReference>
<dbReference type="InterPro" id="IPR051531">
    <property type="entry name" value="N-acetyltransferase"/>
</dbReference>
<dbReference type="EMBL" id="CP042437">
    <property type="protein sequence ID" value="QEC75588.1"/>
    <property type="molecule type" value="Genomic_DNA"/>
</dbReference>
<dbReference type="InterPro" id="IPR016181">
    <property type="entry name" value="Acyl_CoA_acyltransferase"/>
</dbReference>
<dbReference type="Gene3D" id="3.40.630.30">
    <property type="match status" value="1"/>
</dbReference>
<dbReference type="Pfam" id="PF13302">
    <property type="entry name" value="Acetyltransf_3"/>
    <property type="match status" value="1"/>
</dbReference>
<dbReference type="GO" id="GO:0016747">
    <property type="term" value="F:acyltransferase activity, transferring groups other than amino-acyl groups"/>
    <property type="evidence" value="ECO:0007669"/>
    <property type="project" value="InterPro"/>
</dbReference>
<accession>A0A5B8W053</accession>
<protein>
    <submittedName>
        <fullName evidence="2">GNAT family N-acetyltransferase</fullName>
    </submittedName>
</protein>
<proteinExistence type="predicted"/>
<sequence>MIPNTLYDTLFTVGNFNQCPINIFLKAMNIITQTPRLLIREFTTADEALSLIMDEDERLTQYVKKRTPAESKQVFKDTLKDYKNKTGLGRWGIFNVADNDFIGVCMLKPSESDGDKIELGYRLHLKYWGQGIATELSKALINYGFNKVGLTEIYAVTHPHNAASQKVLLKAGLQRFGEAFWYGEDLPFFRVRKGAI</sequence>
<gene>
    <name evidence="2" type="ORF">FSB76_06365</name>
</gene>
<organism evidence="2 3">
    <name type="scientific">Mucilaginibacter ginsenosidivorax</name>
    <dbReference type="NCBI Taxonomy" id="862126"/>
    <lineage>
        <taxon>Bacteria</taxon>
        <taxon>Pseudomonadati</taxon>
        <taxon>Bacteroidota</taxon>
        <taxon>Sphingobacteriia</taxon>
        <taxon>Sphingobacteriales</taxon>
        <taxon>Sphingobacteriaceae</taxon>
        <taxon>Mucilaginibacter</taxon>
    </lineage>
</organism>
<evidence type="ECO:0000313" key="3">
    <source>
        <dbReference type="Proteomes" id="UP000321362"/>
    </source>
</evidence>
<name>A0A5B8W053_9SPHI</name>
<dbReference type="Proteomes" id="UP000321362">
    <property type="component" value="Chromosome"/>
</dbReference>
<dbReference type="PROSITE" id="PS51186">
    <property type="entry name" value="GNAT"/>
    <property type="match status" value="1"/>
</dbReference>
<evidence type="ECO:0000259" key="1">
    <source>
        <dbReference type="PROSITE" id="PS51186"/>
    </source>
</evidence>
<evidence type="ECO:0000313" key="2">
    <source>
        <dbReference type="EMBL" id="QEC75588.1"/>
    </source>
</evidence>
<dbReference type="AlphaFoldDB" id="A0A5B8W053"/>
<dbReference type="SUPFAM" id="SSF55729">
    <property type="entry name" value="Acyl-CoA N-acyltransferases (Nat)"/>
    <property type="match status" value="1"/>
</dbReference>
<keyword evidence="2" id="KW-0808">Transferase</keyword>
<dbReference type="CDD" id="cd04301">
    <property type="entry name" value="NAT_SF"/>
    <property type="match status" value="1"/>
</dbReference>
<dbReference type="PANTHER" id="PTHR43792:SF1">
    <property type="entry name" value="N-ACETYLTRANSFERASE DOMAIN-CONTAINING PROTEIN"/>
    <property type="match status" value="1"/>
</dbReference>
<reference evidence="2 3" key="1">
    <citation type="journal article" date="2013" name="J. Microbiol.">
        <title>Mucilaginibacter ginsenosidivorax sp. nov., with ginsenoside converting activity isolated from sediment.</title>
        <authorList>
            <person name="Kim J.K."/>
            <person name="Choi T.E."/>
            <person name="Liu Q.M."/>
            <person name="Park H.Y."/>
            <person name="Yi T.H."/>
            <person name="Yoon M.H."/>
            <person name="Kim S.C."/>
            <person name="Im W.T."/>
        </authorList>
    </citation>
    <scope>NUCLEOTIDE SEQUENCE [LARGE SCALE GENOMIC DNA]</scope>
    <source>
        <strain evidence="2 3">KHI28</strain>
    </source>
</reference>
<dbReference type="PANTHER" id="PTHR43792">
    <property type="entry name" value="GNAT FAMILY, PUTATIVE (AFU_ORTHOLOGUE AFUA_3G00765)-RELATED-RELATED"/>
    <property type="match status" value="1"/>
</dbReference>
<keyword evidence="3" id="KW-1185">Reference proteome</keyword>